<dbReference type="PROSITE" id="PS50064">
    <property type="entry name" value="ZF_PARP_2"/>
    <property type="match status" value="2"/>
</dbReference>
<dbReference type="Pfam" id="PF08063">
    <property type="entry name" value="Zn_ribbon_PADR1"/>
    <property type="match status" value="1"/>
</dbReference>
<comment type="caution">
    <text evidence="38">The sequence shown here is derived from an EMBL/GenBank/DDBJ whole genome shotgun (WGS) entry which is preliminary data.</text>
</comment>
<comment type="catalytic activity">
    <reaction evidence="27">
        <text>L-histidyl-[protein] + NAD(+) = N(tele)-(ADP-D-ribosyl)-L-histidyl-[protein] + nicotinamide + H(+)</text>
        <dbReference type="Rhea" id="RHEA:72071"/>
        <dbReference type="Rhea" id="RHEA-COMP:9745"/>
        <dbReference type="Rhea" id="RHEA-COMP:18085"/>
        <dbReference type="ChEBI" id="CHEBI:15378"/>
        <dbReference type="ChEBI" id="CHEBI:17154"/>
        <dbReference type="ChEBI" id="CHEBI:29979"/>
        <dbReference type="ChEBI" id="CHEBI:57540"/>
        <dbReference type="ChEBI" id="CHEBI:191398"/>
    </reaction>
    <physiologicalReaction direction="left-to-right" evidence="27">
        <dbReference type="Rhea" id="RHEA:72072"/>
    </physiologicalReaction>
</comment>
<keyword evidence="4" id="KW-0158">Chromosome</keyword>
<evidence type="ECO:0000256" key="27">
    <source>
        <dbReference type="ARBA" id="ARBA00048241"/>
    </source>
</evidence>
<evidence type="ECO:0000256" key="6">
    <source>
        <dbReference type="ARBA" id="ARBA00022499"/>
    </source>
</evidence>
<evidence type="ECO:0000259" key="34">
    <source>
        <dbReference type="PROSITE" id="PS50172"/>
    </source>
</evidence>
<dbReference type="InterPro" id="IPR008893">
    <property type="entry name" value="WGR_domain"/>
</dbReference>
<comment type="catalytic activity">
    <reaction evidence="26 30">
        <text>NAD(+) + (ADP-D-ribosyl)n-acceptor = nicotinamide + (ADP-D-ribosyl)n+1-acceptor + H(+).</text>
        <dbReference type="EC" id="2.4.2.30"/>
    </reaction>
</comment>
<dbReference type="Gene3D" id="3.40.50.10190">
    <property type="entry name" value="BRCT domain"/>
    <property type="match status" value="1"/>
</dbReference>
<dbReference type="InterPro" id="IPR050800">
    <property type="entry name" value="ARTD/PARP"/>
</dbReference>
<evidence type="ECO:0000256" key="12">
    <source>
        <dbReference type="ARBA" id="ARBA00022723"/>
    </source>
</evidence>
<dbReference type="EC" id="2.4.2.30" evidence="30"/>
<evidence type="ECO:0000256" key="29">
    <source>
        <dbReference type="ARBA" id="ARBA00048575"/>
    </source>
</evidence>
<dbReference type="InterPro" id="IPR038650">
    <property type="entry name" value="PADR1_C_dom_sf"/>
</dbReference>
<dbReference type="SUPFAM" id="SSF142921">
    <property type="entry name" value="WGR domain-like"/>
    <property type="match status" value="1"/>
</dbReference>
<evidence type="ECO:0000256" key="32">
    <source>
        <dbReference type="SAM" id="MobiDB-lite"/>
    </source>
</evidence>
<evidence type="ECO:0000259" key="33">
    <source>
        <dbReference type="PROSITE" id="PS50064"/>
    </source>
</evidence>
<comment type="subcellular location">
    <subcellularLocation>
        <location evidence="1">Chromosome</location>
    </subcellularLocation>
    <subcellularLocation>
        <location evidence="2">Cytoplasm</location>
        <location evidence="2">Cytosol</location>
    </subcellularLocation>
    <subcellularLocation>
        <location evidence="3">Nucleus</location>
        <location evidence="3">Nucleolus</location>
    </subcellularLocation>
</comment>
<keyword evidence="13" id="KW-0677">Repeat</keyword>
<keyword evidence="18" id="KW-0805">Transcription regulation</keyword>
<comment type="catalytic activity">
    <reaction evidence="23">
        <text>L-glutamyl-[protein] + NAD(+) = 5-O-(ADP-D-ribosyl)-L-glutamyl-[protein] + nicotinamide</text>
        <dbReference type="Rhea" id="RHEA:58224"/>
        <dbReference type="Rhea" id="RHEA-COMP:10208"/>
        <dbReference type="Rhea" id="RHEA-COMP:15089"/>
        <dbReference type="ChEBI" id="CHEBI:17154"/>
        <dbReference type="ChEBI" id="CHEBI:29973"/>
        <dbReference type="ChEBI" id="CHEBI:57540"/>
        <dbReference type="ChEBI" id="CHEBI:142540"/>
    </reaction>
    <physiologicalReaction direction="left-to-right" evidence="23">
        <dbReference type="Rhea" id="RHEA:58225"/>
    </physiologicalReaction>
</comment>
<evidence type="ECO:0000256" key="23">
    <source>
        <dbReference type="ARBA" id="ARBA00024159"/>
    </source>
</evidence>
<keyword evidence="22 30" id="KW-0539">Nucleus</keyword>
<keyword evidence="19 30" id="KW-0520">NAD</keyword>
<dbReference type="InterPro" id="IPR012982">
    <property type="entry name" value="PARP1-like_PADR1_Zn_ribbon"/>
</dbReference>
<keyword evidence="15" id="KW-0863">Zinc-finger</keyword>
<keyword evidence="21" id="KW-0804">Transcription</keyword>
<organism evidence="38 39">
    <name type="scientific">Polyplax serrata</name>
    <name type="common">Common mouse louse</name>
    <dbReference type="NCBI Taxonomy" id="468196"/>
    <lineage>
        <taxon>Eukaryota</taxon>
        <taxon>Metazoa</taxon>
        <taxon>Ecdysozoa</taxon>
        <taxon>Arthropoda</taxon>
        <taxon>Hexapoda</taxon>
        <taxon>Insecta</taxon>
        <taxon>Pterygota</taxon>
        <taxon>Neoptera</taxon>
        <taxon>Paraneoptera</taxon>
        <taxon>Psocodea</taxon>
        <taxon>Troctomorpha</taxon>
        <taxon>Phthiraptera</taxon>
        <taxon>Anoplura</taxon>
        <taxon>Polyplacidae</taxon>
        <taxon>Polyplax</taxon>
    </lineage>
</organism>
<feature type="domain" description="PARP-type" evidence="33">
    <location>
        <begin position="137"/>
        <end position="226"/>
    </location>
</feature>
<keyword evidence="16 30" id="KW-0862">Zinc</keyword>
<keyword evidence="6" id="KW-1017">Isopeptide bond</keyword>
<dbReference type="InterPro" id="IPR012317">
    <property type="entry name" value="Poly(ADP-ribose)pol_cat_dom"/>
</dbReference>
<evidence type="ECO:0000256" key="13">
    <source>
        <dbReference type="ARBA" id="ARBA00022737"/>
    </source>
</evidence>
<keyword evidence="12 30" id="KW-0479">Metal-binding</keyword>
<dbReference type="InterPro" id="IPR049296">
    <property type="entry name" value="PARP1-like_PADR1_N"/>
</dbReference>
<comment type="catalytic activity">
    <reaction evidence="28">
        <text>L-tyrosyl-[protein] + NAD(+) = O-(ADP-D-ribosyl)-L-tyrosyl-[protein] + nicotinamide + H(+)</text>
        <dbReference type="Rhea" id="RHEA:58236"/>
        <dbReference type="Rhea" id="RHEA-COMP:10136"/>
        <dbReference type="Rhea" id="RHEA-COMP:15092"/>
        <dbReference type="ChEBI" id="CHEBI:15378"/>
        <dbReference type="ChEBI" id="CHEBI:17154"/>
        <dbReference type="ChEBI" id="CHEBI:46858"/>
        <dbReference type="ChEBI" id="CHEBI:57540"/>
        <dbReference type="ChEBI" id="CHEBI:142557"/>
    </reaction>
    <physiologicalReaction direction="left-to-right" evidence="28">
        <dbReference type="Rhea" id="RHEA:58237"/>
    </physiologicalReaction>
</comment>
<dbReference type="InterPro" id="IPR036930">
    <property type="entry name" value="WGR_dom_sf"/>
</dbReference>
<dbReference type="SUPFAM" id="SSF57716">
    <property type="entry name" value="Glucocorticoid receptor-like (DNA-binding domain)"/>
    <property type="match status" value="2"/>
</dbReference>
<dbReference type="EMBL" id="JAWJWF010000047">
    <property type="protein sequence ID" value="KAK6622124.1"/>
    <property type="molecule type" value="Genomic_DNA"/>
</dbReference>
<dbReference type="Gene3D" id="1.10.20.130">
    <property type="match status" value="1"/>
</dbReference>
<gene>
    <name evidence="38" type="ORF">RUM44_001931</name>
</gene>
<evidence type="ECO:0000256" key="24">
    <source>
        <dbReference type="ARBA" id="ARBA00024164"/>
    </source>
</evidence>
<dbReference type="SMART" id="SM01336">
    <property type="entry name" value="zf-PARP"/>
    <property type="match status" value="2"/>
</dbReference>
<dbReference type="CDD" id="cd08001">
    <property type="entry name" value="WGR_PARP1_like"/>
    <property type="match status" value="1"/>
</dbReference>
<feature type="region of interest" description="Disordered" evidence="32">
    <location>
        <begin position="223"/>
        <end position="247"/>
    </location>
</feature>
<evidence type="ECO:0000256" key="16">
    <source>
        <dbReference type="ARBA" id="ARBA00022833"/>
    </source>
</evidence>
<dbReference type="Pfam" id="PF02877">
    <property type="entry name" value="PARP_reg"/>
    <property type="match status" value="1"/>
</dbReference>
<keyword evidence="7" id="KW-0021">Allosteric enzyme</keyword>
<evidence type="ECO:0000256" key="30">
    <source>
        <dbReference type="PIRNR" id="PIRNR000489"/>
    </source>
</evidence>
<evidence type="ECO:0000256" key="11">
    <source>
        <dbReference type="ARBA" id="ARBA00022695"/>
    </source>
</evidence>
<evidence type="ECO:0000256" key="17">
    <source>
        <dbReference type="ARBA" id="ARBA00022859"/>
    </source>
</evidence>
<feature type="domain" description="PARP-type" evidence="33">
    <location>
        <begin position="24"/>
        <end position="106"/>
    </location>
</feature>
<dbReference type="Gene3D" id="3.90.228.10">
    <property type="match status" value="1"/>
</dbReference>
<dbReference type="Pfam" id="PF00645">
    <property type="entry name" value="zf-PARP"/>
    <property type="match status" value="2"/>
</dbReference>
<evidence type="ECO:0000256" key="5">
    <source>
        <dbReference type="ARBA" id="ARBA00022490"/>
    </source>
</evidence>
<evidence type="ECO:0000256" key="26">
    <source>
        <dbReference type="ARBA" id="ARBA00033987"/>
    </source>
</evidence>
<evidence type="ECO:0000256" key="2">
    <source>
        <dbReference type="ARBA" id="ARBA00004514"/>
    </source>
</evidence>
<dbReference type="Gene3D" id="1.20.142.10">
    <property type="entry name" value="Poly(ADP-ribose) polymerase, regulatory domain"/>
    <property type="match status" value="1"/>
</dbReference>
<dbReference type="InterPro" id="IPR001357">
    <property type="entry name" value="BRCT_dom"/>
</dbReference>
<evidence type="ECO:0000256" key="20">
    <source>
        <dbReference type="ARBA" id="ARBA00023125"/>
    </source>
</evidence>
<dbReference type="SMART" id="SM01335">
    <property type="entry name" value="PADR1"/>
    <property type="match status" value="1"/>
</dbReference>
<dbReference type="PROSITE" id="PS51059">
    <property type="entry name" value="PARP_CATALYTIC"/>
    <property type="match status" value="1"/>
</dbReference>
<evidence type="ECO:0000259" key="36">
    <source>
        <dbReference type="PROSITE" id="PS51060"/>
    </source>
</evidence>
<evidence type="ECO:0000256" key="19">
    <source>
        <dbReference type="ARBA" id="ARBA00023027"/>
    </source>
</evidence>
<dbReference type="CDD" id="cd01437">
    <property type="entry name" value="parp_like"/>
    <property type="match status" value="1"/>
</dbReference>
<evidence type="ECO:0000313" key="39">
    <source>
        <dbReference type="Proteomes" id="UP001359485"/>
    </source>
</evidence>
<dbReference type="Proteomes" id="UP001359485">
    <property type="component" value="Unassembled WGS sequence"/>
</dbReference>
<evidence type="ECO:0000256" key="18">
    <source>
        <dbReference type="ARBA" id="ARBA00023015"/>
    </source>
</evidence>
<evidence type="ECO:0000313" key="38">
    <source>
        <dbReference type="EMBL" id="KAK6622124.1"/>
    </source>
</evidence>
<evidence type="ECO:0000256" key="21">
    <source>
        <dbReference type="ARBA" id="ARBA00023163"/>
    </source>
</evidence>
<dbReference type="Pfam" id="PF05406">
    <property type="entry name" value="WGR"/>
    <property type="match status" value="1"/>
</dbReference>
<dbReference type="InterPro" id="IPR036957">
    <property type="entry name" value="Znf_PARP_sf"/>
</dbReference>
<dbReference type="Pfam" id="PF00644">
    <property type="entry name" value="PARP"/>
    <property type="match status" value="1"/>
</dbReference>
<keyword evidence="9 30" id="KW-0328">Glycosyltransferase</keyword>
<evidence type="ECO:0000256" key="10">
    <source>
        <dbReference type="ARBA" id="ARBA00022679"/>
    </source>
</evidence>
<accession>A0ABR1ALF7</accession>
<feature type="domain" description="PARP alpha-helical" evidence="36">
    <location>
        <begin position="661"/>
        <end position="778"/>
    </location>
</feature>
<dbReference type="PIRSF" id="PIRSF000489">
    <property type="entry name" value="NAD_ADPRT"/>
    <property type="match status" value="1"/>
</dbReference>
<dbReference type="PROSITE" id="PS51060">
    <property type="entry name" value="PARP_ALPHA_HD"/>
    <property type="match status" value="1"/>
</dbReference>
<dbReference type="Gene3D" id="3.30.1740.10">
    <property type="entry name" value="Zinc finger, PARP-type"/>
    <property type="match status" value="2"/>
</dbReference>
<evidence type="ECO:0000256" key="1">
    <source>
        <dbReference type="ARBA" id="ARBA00004286"/>
    </source>
</evidence>
<dbReference type="Pfam" id="PF00533">
    <property type="entry name" value="BRCT"/>
    <property type="match status" value="1"/>
</dbReference>
<dbReference type="Gene3D" id="2.20.25.630">
    <property type="match status" value="1"/>
</dbReference>
<evidence type="ECO:0000259" key="35">
    <source>
        <dbReference type="PROSITE" id="PS51059"/>
    </source>
</evidence>
<sequence>MFISINFISTLFHSLEMEALKLPFRAEYAKSGRAGCKGCQNTIAKDSLRLAAMVQSPFFDGLQPKWYHFSCFFNKCRPKTTADIAHFESIRWEDQEAIKKKLESTINCIVPETSKSKGSKSKKRITETVAVKQLIDFTMEYAKSNRAKCKVCEENIGKGEIRISKKDFDGETALRFGPVERWHHVDCFLKAREELEYFVSGEFLPGFKSLKAEDKKMIKKKIPELPRPAGADDTDGPTPAKKLKTDEDEALNKKLKRQNQAIFKYHDLLQQLKSSELQLLLEHNKQEIPEGPARMIERLSDGMAFGALNKCEKCKGQFKFVSGRGYVCTGYANEWVKCEFVTVNPQRFAFTVPEDLKEKYKFLKSFKGKVTDRIFNEKIKTENSSTVMNGSKKYPILKSFKFFIHKTDEISSDDLKKRITSLGGSVTKKYEEDVLAVISTNAAIEKSKMSKTLEEAKASCTPVLQGSFFNSITSSTSREEFISKITEMKISPWDSDVSKKMKPNVEQVSKSRQSTAFKSNETVKKVTLKDGLAVDPDSQLEGIAHVYRNKNDIYSAVLSLVDIQSGKNSYYKMQILESDDKKKYWFFRAWGRIGTTIGGNKCDRYSTLDDCIQLFKESFEEQTGNEWDNRKNFKKVPGKKIMHDVEYKQPETKDTKPVAKSNTLSQSVQNLISLLFDTEAMKKTMLEFELDLNKMPLGKLSQKQIHSAFEILSTLQNISKDTSDRKVLIEKTNKFYSLVPHDFGINSPPLLDNEEIITQKIDMLNSLMDIEIAYKLLQDCEESDKSIDDCYSKLNTKIIDLDPKSDEYKTIELYVKNTHAKTHSNYTLDIENVFKIERKGEAQRYKKFKKLSNKKLLWHGSRVTNFAGILSQGLRIAPPEAPVTGYMFGKGIYFADMVSKSANYCCTSKKNSTGLMLLCEVALGEMLELTQAENIEKLPTGKDSVKGLGRTHPDPSEVVMTPTGVEVPIGKGVDANLKKKTALLYNEYIVYNVGQVKIQYLLRMKFNHKV</sequence>
<dbReference type="InterPro" id="IPR008288">
    <property type="entry name" value="PARP"/>
</dbReference>
<dbReference type="PANTHER" id="PTHR10459">
    <property type="entry name" value="DNA LIGASE"/>
    <property type="match status" value="1"/>
</dbReference>
<dbReference type="InterPro" id="IPR036616">
    <property type="entry name" value="Poly(ADP-ribose)pol_reg_dom_sf"/>
</dbReference>
<dbReference type="InterPro" id="IPR004102">
    <property type="entry name" value="Poly(ADP-ribose)pol_reg_dom"/>
</dbReference>
<evidence type="ECO:0000256" key="8">
    <source>
        <dbReference type="ARBA" id="ARBA00022588"/>
    </source>
</evidence>
<keyword evidence="17" id="KW-0391">Immunity</keyword>
<evidence type="ECO:0000256" key="25">
    <source>
        <dbReference type="ARBA" id="ARBA00024347"/>
    </source>
</evidence>
<keyword evidence="10 30" id="KW-0808">Transferase</keyword>
<evidence type="ECO:0000256" key="7">
    <source>
        <dbReference type="ARBA" id="ARBA00022533"/>
    </source>
</evidence>
<dbReference type="PANTHER" id="PTHR10459:SF112">
    <property type="entry name" value="POLY [ADP-RIBOSE] POLYMERASE 1"/>
    <property type="match status" value="1"/>
</dbReference>
<name>A0ABR1ALF7_POLSC</name>
<keyword evidence="39" id="KW-1185">Reference proteome</keyword>
<dbReference type="PROSITE" id="PS50172">
    <property type="entry name" value="BRCT"/>
    <property type="match status" value="1"/>
</dbReference>
<evidence type="ECO:0000259" key="37">
    <source>
        <dbReference type="PROSITE" id="PS51977"/>
    </source>
</evidence>
<feature type="domain" description="BRCT" evidence="34">
    <location>
        <begin position="392"/>
        <end position="469"/>
    </location>
</feature>
<evidence type="ECO:0000256" key="31">
    <source>
        <dbReference type="RuleBase" id="RU362114"/>
    </source>
</evidence>
<dbReference type="PROSITE" id="PS00347">
    <property type="entry name" value="ZF_PARP_1"/>
    <property type="match status" value="1"/>
</dbReference>
<comment type="catalytic activity">
    <reaction evidence="29">
        <text>L-seryl-[protein] + NAD(+) = O-(ADP-D-ribosyl)-L-seryl-[protein] + nicotinamide + H(+)</text>
        <dbReference type="Rhea" id="RHEA:58232"/>
        <dbReference type="Rhea" id="RHEA-COMP:9863"/>
        <dbReference type="Rhea" id="RHEA-COMP:15091"/>
        <dbReference type="ChEBI" id="CHEBI:15378"/>
        <dbReference type="ChEBI" id="CHEBI:17154"/>
        <dbReference type="ChEBI" id="CHEBI:29999"/>
        <dbReference type="ChEBI" id="CHEBI:57540"/>
        <dbReference type="ChEBI" id="CHEBI:142556"/>
    </reaction>
    <physiologicalReaction direction="left-to-right" evidence="29">
        <dbReference type="Rhea" id="RHEA:58233"/>
    </physiologicalReaction>
</comment>
<dbReference type="InterPro" id="IPR001510">
    <property type="entry name" value="Znf_PARP"/>
</dbReference>
<keyword evidence="8" id="KW-0399">Innate immunity</keyword>
<dbReference type="PROSITE" id="PS52007">
    <property type="entry name" value="PADR1"/>
    <property type="match status" value="1"/>
</dbReference>
<comment type="catalytic activity">
    <reaction evidence="24">
        <text>L-aspartyl-[protein] + NAD(+) = 4-O-(ADP-D-ribosyl)-L-aspartyl-[protein] + nicotinamide</text>
        <dbReference type="Rhea" id="RHEA:54424"/>
        <dbReference type="Rhea" id="RHEA-COMP:9867"/>
        <dbReference type="Rhea" id="RHEA-COMP:13832"/>
        <dbReference type="ChEBI" id="CHEBI:17154"/>
        <dbReference type="ChEBI" id="CHEBI:29961"/>
        <dbReference type="ChEBI" id="CHEBI:57540"/>
        <dbReference type="ChEBI" id="CHEBI:138102"/>
    </reaction>
    <physiologicalReaction direction="left-to-right" evidence="24">
        <dbReference type="Rhea" id="RHEA:54425"/>
    </physiologicalReaction>
</comment>
<dbReference type="Pfam" id="PF21728">
    <property type="entry name" value="PADR1_N"/>
    <property type="match status" value="1"/>
</dbReference>
<evidence type="ECO:0000256" key="15">
    <source>
        <dbReference type="ARBA" id="ARBA00022771"/>
    </source>
</evidence>
<reference evidence="38 39" key="1">
    <citation type="submission" date="2023-09" db="EMBL/GenBank/DDBJ databases">
        <title>Genomes of two closely related lineages of the louse Polyplax serrata with different host specificities.</title>
        <authorList>
            <person name="Martinu J."/>
            <person name="Tarabai H."/>
            <person name="Stefka J."/>
            <person name="Hypsa V."/>
        </authorList>
    </citation>
    <scope>NUCLEOTIDE SEQUENCE [LARGE SCALE GENOMIC DNA]</scope>
    <source>
        <strain evidence="38">98ZLc_SE</strain>
    </source>
</reference>
<keyword evidence="11" id="KW-0548">Nucleotidyltransferase</keyword>
<comment type="similarity">
    <text evidence="25">Belongs to the ARTD/PARP family.</text>
</comment>
<evidence type="ECO:0000256" key="22">
    <source>
        <dbReference type="ARBA" id="ARBA00023242"/>
    </source>
</evidence>
<evidence type="ECO:0000256" key="9">
    <source>
        <dbReference type="ARBA" id="ARBA00022676"/>
    </source>
</evidence>
<evidence type="ECO:0000256" key="28">
    <source>
        <dbReference type="ARBA" id="ARBA00048339"/>
    </source>
</evidence>
<feature type="domain" description="PARP catalytic" evidence="35">
    <location>
        <begin position="785"/>
        <end position="1010"/>
    </location>
</feature>
<dbReference type="SMART" id="SM00773">
    <property type="entry name" value="WGR"/>
    <property type="match status" value="1"/>
</dbReference>
<protein>
    <recommendedName>
        <fullName evidence="30 31">Poly [ADP-ribose] polymerase</fullName>
        <ecNumber evidence="30">2.4.2.30</ecNumber>
    </recommendedName>
</protein>
<dbReference type="SUPFAM" id="SSF52113">
    <property type="entry name" value="BRCT domain"/>
    <property type="match status" value="1"/>
</dbReference>
<dbReference type="SUPFAM" id="SSF56399">
    <property type="entry name" value="ADP-ribosylation"/>
    <property type="match status" value="1"/>
</dbReference>
<dbReference type="PROSITE" id="PS51977">
    <property type="entry name" value="WGR"/>
    <property type="match status" value="1"/>
</dbReference>
<feature type="domain" description="WGR" evidence="37">
    <location>
        <begin position="543"/>
        <end position="640"/>
    </location>
</feature>
<proteinExistence type="inferred from homology"/>
<dbReference type="InterPro" id="IPR036420">
    <property type="entry name" value="BRCT_dom_sf"/>
</dbReference>
<dbReference type="SUPFAM" id="SSF47587">
    <property type="entry name" value="Domain of poly(ADP-ribose) polymerase"/>
    <property type="match status" value="1"/>
</dbReference>
<keyword evidence="20 30" id="KW-0238">DNA-binding</keyword>
<keyword evidence="14" id="KW-0013">ADP-ribosylation</keyword>
<keyword evidence="5" id="KW-0963">Cytoplasm</keyword>
<evidence type="ECO:0000256" key="3">
    <source>
        <dbReference type="ARBA" id="ARBA00004604"/>
    </source>
</evidence>
<evidence type="ECO:0000256" key="4">
    <source>
        <dbReference type="ARBA" id="ARBA00022454"/>
    </source>
</evidence>
<evidence type="ECO:0000256" key="14">
    <source>
        <dbReference type="ARBA" id="ARBA00022765"/>
    </source>
</evidence>